<name>A0A9W6QBN2_9ACTN</name>
<evidence type="ECO:0000256" key="1">
    <source>
        <dbReference type="ARBA" id="ARBA00004141"/>
    </source>
</evidence>
<feature type="transmembrane region" description="Helical" evidence="6">
    <location>
        <begin position="105"/>
        <end position="126"/>
    </location>
</feature>
<evidence type="ECO:0000256" key="3">
    <source>
        <dbReference type="ARBA" id="ARBA00022989"/>
    </source>
</evidence>
<keyword evidence="4 6" id="KW-0472">Membrane</keyword>
<protein>
    <recommendedName>
        <fullName evidence="7">Ferric oxidoreductase domain-containing protein</fullName>
    </recommendedName>
</protein>
<gene>
    <name evidence="8" type="ORF">Kpho02_64130</name>
</gene>
<sequence length="255" mass="26243">MSAPPSHRARHGALGSPRPPVAARLWSAAALLVAWAGEPAVPAAWWQDTIPGALRGSGDALAAAGRLSGLPAAYLLPVLVALTARIPWLENRVGSDVVARRHRALGEYTVLLAATHAAPVVLGHARQSGTGPLAEAGTVLLHSPDVLLAATCLGPLVLVGALSARAVRRRLRYETWCHLHLLVHPAAGLAFAHEFSVGASPAGDLTGPGPPEGNLGLLEIAVANLLTNAVKYTPAACRRSTPPPSPSTVPSNAPR</sequence>
<evidence type="ECO:0000313" key="9">
    <source>
        <dbReference type="Proteomes" id="UP001165041"/>
    </source>
</evidence>
<accession>A0A9W6QBN2</accession>
<dbReference type="EMBL" id="BSSA01000031">
    <property type="protein sequence ID" value="GLW74115.1"/>
    <property type="molecule type" value="Genomic_DNA"/>
</dbReference>
<dbReference type="RefSeq" id="WP_285739727.1">
    <property type="nucleotide sequence ID" value="NZ_BSSA01000031.1"/>
</dbReference>
<proteinExistence type="predicted"/>
<evidence type="ECO:0000256" key="2">
    <source>
        <dbReference type="ARBA" id="ARBA00022692"/>
    </source>
</evidence>
<feature type="region of interest" description="Disordered" evidence="5">
    <location>
        <begin position="236"/>
        <end position="255"/>
    </location>
</feature>
<feature type="domain" description="Ferric oxidoreductase" evidence="7">
    <location>
        <begin position="69"/>
        <end position="189"/>
    </location>
</feature>
<reference evidence="8" key="1">
    <citation type="submission" date="2023-02" db="EMBL/GenBank/DDBJ databases">
        <title>Kitasatospora phosalacinea NBRC 14627.</title>
        <authorList>
            <person name="Ichikawa N."/>
            <person name="Sato H."/>
            <person name="Tonouchi N."/>
        </authorList>
    </citation>
    <scope>NUCLEOTIDE SEQUENCE</scope>
    <source>
        <strain evidence="8">NBRC 14627</strain>
    </source>
</reference>
<evidence type="ECO:0000259" key="7">
    <source>
        <dbReference type="Pfam" id="PF01794"/>
    </source>
</evidence>
<organism evidence="8 9">
    <name type="scientific">Kitasatospora phosalacinea</name>
    <dbReference type="NCBI Taxonomy" id="2065"/>
    <lineage>
        <taxon>Bacteria</taxon>
        <taxon>Bacillati</taxon>
        <taxon>Actinomycetota</taxon>
        <taxon>Actinomycetes</taxon>
        <taxon>Kitasatosporales</taxon>
        <taxon>Streptomycetaceae</taxon>
        <taxon>Kitasatospora</taxon>
    </lineage>
</organism>
<comment type="subcellular location">
    <subcellularLocation>
        <location evidence="1">Membrane</location>
        <topology evidence="1">Multi-pass membrane protein</topology>
    </subcellularLocation>
</comment>
<evidence type="ECO:0000313" key="8">
    <source>
        <dbReference type="EMBL" id="GLW74115.1"/>
    </source>
</evidence>
<feature type="transmembrane region" description="Helical" evidence="6">
    <location>
        <begin position="60"/>
        <end position="84"/>
    </location>
</feature>
<evidence type="ECO:0000256" key="5">
    <source>
        <dbReference type="SAM" id="MobiDB-lite"/>
    </source>
</evidence>
<evidence type="ECO:0000256" key="6">
    <source>
        <dbReference type="SAM" id="Phobius"/>
    </source>
</evidence>
<keyword evidence="3 6" id="KW-1133">Transmembrane helix</keyword>
<dbReference type="Pfam" id="PF01794">
    <property type="entry name" value="Ferric_reduct"/>
    <property type="match status" value="1"/>
</dbReference>
<feature type="transmembrane region" description="Helical" evidence="6">
    <location>
        <begin position="146"/>
        <end position="164"/>
    </location>
</feature>
<evidence type="ECO:0000256" key="4">
    <source>
        <dbReference type="ARBA" id="ARBA00023136"/>
    </source>
</evidence>
<comment type="caution">
    <text evidence="8">The sequence shown here is derived from an EMBL/GenBank/DDBJ whole genome shotgun (WGS) entry which is preliminary data.</text>
</comment>
<dbReference type="InterPro" id="IPR013130">
    <property type="entry name" value="Fe3_Rdtase_TM_dom"/>
</dbReference>
<dbReference type="GO" id="GO:0016020">
    <property type="term" value="C:membrane"/>
    <property type="evidence" value="ECO:0007669"/>
    <property type="project" value="UniProtKB-SubCell"/>
</dbReference>
<dbReference type="AlphaFoldDB" id="A0A9W6QBN2"/>
<dbReference type="Proteomes" id="UP001165041">
    <property type="component" value="Unassembled WGS sequence"/>
</dbReference>
<keyword evidence="2 6" id="KW-0812">Transmembrane</keyword>